<dbReference type="AlphaFoldDB" id="Q98RA1"/>
<accession>Q98RA1</accession>
<feature type="transmembrane region" description="Helical" evidence="6">
    <location>
        <begin position="182"/>
        <end position="204"/>
    </location>
</feature>
<feature type="transmembrane region" description="Helical" evidence="6">
    <location>
        <begin position="88"/>
        <end position="108"/>
    </location>
</feature>
<dbReference type="PANTHER" id="PTHR33545:SF5">
    <property type="entry name" value="UPF0750 MEMBRANE PROTEIN YITT"/>
    <property type="match status" value="1"/>
</dbReference>
<proteinExistence type="predicted"/>
<protein>
    <submittedName>
        <fullName evidence="7">ABC TRANSPORTER PERMEASE PROTEIN</fullName>
    </submittedName>
</protein>
<keyword evidence="4 6" id="KW-1133">Transmembrane helix</keyword>
<dbReference type="PIR" id="E90525">
    <property type="entry name" value="E90525"/>
</dbReference>
<evidence type="ECO:0000256" key="1">
    <source>
        <dbReference type="ARBA" id="ARBA00004651"/>
    </source>
</evidence>
<dbReference type="HOGENOM" id="CLU_043038_2_0_14"/>
<feature type="transmembrane region" description="Helical" evidence="6">
    <location>
        <begin position="115"/>
        <end position="135"/>
    </location>
</feature>
<evidence type="ECO:0000256" key="3">
    <source>
        <dbReference type="ARBA" id="ARBA00022692"/>
    </source>
</evidence>
<evidence type="ECO:0000256" key="6">
    <source>
        <dbReference type="SAM" id="Phobius"/>
    </source>
</evidence>
<evidence type="ECO:0000256" key="4">
    <source>
        <dbReference type="ARBA" id="ARBA00022989"/>
    </source>
</evidence>
<organism evidence="8">
    <name type="scientific">Mycoplasmopsis pulmonis (strain UAB CTIP)</name>
    <name type="common">Mycoplasma pulmonis</name>
    <dbReference type="NCBI Taxonomy" id="272635"/>
    <lineage>
        <taxon>Bacteria</taxon>
        <taxon>Bacillati</taxon>
        <taxon>Mycoplasmatota</taxon>
        <taxon>Mycoplasmoidales</taxon>
        <taxon>Metamycoplasmataceae</taxon>
        <taxon>Mycoplasmopsis</taxon>
    </lineage>
</organism>
<dbReference type="GO" id="GO:0005886">
    <property type="term" value="C:plasma membrane"/>
    <property type="evidence" value="ECO:0007669"/>
    <property type="project" value="UniProtKB-SubCell"/>
</dbReference>
<dbReference type="RefSeq" id="WP_010924913.1">
    <property type="nucleotide sequence ID" value="NC_002771.1"/>
</dbReference>
<sequence>MNENEKSSRFFWRKKNTFISGEQFLNWKIEKLPWYQILFLYKKKSILQIFIGALIFNFAIVLFLSRAATIPSGVTGIPTTLMLIYPFLAKYFSLFYFGLNLPLIIFYFKKVKKSFMLLTIVFMLFNFVINSIINIDLINNFLKKYIDLADGWTIEKLTNEKTSTVINNAEVQFTKSYATWPIIIYSIIGSIFMGVSNAFIWRAGGSSGGTDIVVYYVSIKKKKSIGNITLIFAIATSSIYTIIYIPLVKPKYYVMQMIGSFSYIAIVSLVVNILYPKYKKVKLSISTTNLAKIQEYFKEVKYWHPYKIIVGISGYTGRKIYKIETVVLFIESKILVNDIKHYEPHAWIEQVGPVNVFGRFNTNMVD</sequence>
<gene>
    <name evidence="7" type="ordered locus">MYPU_1090</name>
</gene>
<keyword evidence="3 6" id="KW-0812">Transmembrane</keyword>
<keyword evidence="8" id="KW-1185">Reference proteome</keyword>
<dbReference type="InterPro" id="IPR051461">
    <property type="entry name" value="UPF0750_membrane"/>
</dbReference>
<feature type="transmembrane region" description="Helical" evidence="6">
    <location>
        <begin position="46"/>
        <end position="68"/>
    </location>
</feature>
<dbReference type="Proteomes" id="UP000000528">
    <property type="component" value="Chromosome"/>
</dbReference>
<dbReference type="Pfam" id="PF02588">
    <property type="entry name" value="YitT_membrane"/>
    <property type="match status" value="1"/>
</dbReference>
<evidence type="ECO:0000313" key="7">
    <source>
        <dbReference type="EMBL" id="CAC13282.1"/>
    </source>
</evidence>
<name>Q98RA1_MYCPU</name>
<feature type="transmembrane region" description="Helical" evidence="6">
    <location>
        <begin position="225"/>
        <end position="247"/>
    </location>
</feature>
<evidence type="ECO:0000313" key="8">
    <source>
        <dbReference type="Proteomes" id="UP000000528"/>
    </source>
</evidence>
<evidence type="ECO:0000256" key="5">
    <source>
        <dbReference type="ARBA" id="ARBA00023136"/>
    </source>
</evidence>
<keyword evidence="2" id="KW-1003">Cell membrane</keyword>
<reference evidence="7 8" key="1">
    <citation type="journal article" date="2001" name="Nucleic Acids Res.">
        <title>The complete genome sequence of the murine respiratory pathogen Mycoplasma pulmonis.</title>
        <authorList>
            <person name="Chambaud I."/>
            <person name="Heilig R."/>
            <person name="Ferris S."/>
            <person name="Barbe V."/>
            <person name="Samson D."/>
            <person name="Galisson F."/>
            <person name="Moszer I."/>
            <person name="Dybvig K."/>
            <person name="Wroblewski H."/>
            <person name="Viari A."/>
            <person name="Rocha E.P.C."/>
            <person name="Blanchard A."/>
        </authorList>
    </citation>
    <scope>NUCLEOTIDE SEQUENCE [LARGE SCALE GENOMIC DNA]</scope>
    <source>
        <strain evidence="7 8">UAB CTIP</strain>
    </source>
</reference>
<dbReference type="EMBL" id="AL445563">
    <property type="protein sequence ID" value="CAC13282.1"/>
    <property type="molecule type" value="Genomic_DNA"/>
</dbReference>
<dbReference type="InterPro" id="IPR003740">
    <property type="entry name" value="YitT"/>
</dbReference>
<keyword evidence="5 6" id="KW-0472">Membrane</keyword>
<dbReference type="PANTHER" id="PTHR33545">
    <property type="entry name" value="UPF0750 MEMBRANE PROTEIN YITT-RELATED"/>
    <property type="match status" value="1"/>
</dbReference>
<dbReference type="KEGG" id="mpu:MYPU_1090"/>
<dbReference type="STRING" id="272635.gene:17576690"/>
<comment type="subcellular location">
    <subcellularLocation>
        <location evidence="1">Cell membrane</location>
        <topology evidence="1">Multi-pass membrane protein</topology>
    </subcellularLocation>
</comment>
<evidence type="ECO:0000256" key="2">
    <source>
        <dbReference type="ARBA" id="ARBA00022475"/>
    </source>
</evidence>
<dbReference type="eggNOG" id="COG1284">
    <property type="taxonomic scope" value="Bacteria"/>
</dbReference>
<feature type="transmembrane region" description="Helical" evidence="6">
    <location>
        <begin position="253"/>
        <end position="275"/>
    </location>
</feature>
<dbReference type="BioCyc" id="MPUL272635:G1GT6-108-MONOMER"/>